<dbReference type="SUPFAM" id="SSF46689">
    <property type="entry name" value="Homeodomain-like"/>
    <property type="match status" value="1"/>
</dbReference>
<dbReference type="Proteomes" id="UP000694867">
    <property type="component" value="Unplaced"/>
</dbReference>
<dbReference type="PROSITE" id="PS50071">
    <property type="entry name" value="HOMEOBOX_2"/>
    <property type="match status" value="1"/>
</dbReference>
<feature type="domain" description="Homeobox" evidence="5">
    <location>
        <begin position="1"/>
        <end position="57"/>
    </location>
</feature>
<dbReference type="GO" id="GO:0003677">
    <property type="term" value="F:DNA binding"/>
    <property type="evidence" value="ECO:0007669"/>
    <property type="project" value="UniProtKB-UniRule"/>
</dbReference>
<dbReference type="Pfam" id="PF00046">
    <property type="entry name" value="Homeodomain"/>
    <property type="match status" value="1"/>
</dbReference>
<evidence type="ECO:0000256" key="3">
    <source>
        <dbReference type="RuleBase" id="RU000682"/>
    </source>
</evidence>
<evidence type="ECO:0000256" key="4">
    <source>
        <dbReference type="SAM" id="MobiDB-lite"/>
    </source>
</evidence>
<evidence type="ECO:0000313" key="7">
    <source>
        <dbReference type="RefSeq" id="XP_018497586.1"/>
    </source>
</evidence>
<evidence type="ECO:0000256" key="1">
    <source>
        <dbReference type="ARBA" id="ARBA00004123"/>
    </source>
</evidence>
<dbReference type="InterPro" id="IPR001356">
    <property type="entry name" value="HD"/>
</dbReference>
<feature type="DNA-binding region" description="Homeobox" evidence="2">
    <location>
        <begin position="3"/>
        <end position="58"/>
    </location>
</feature>
<keyword evidence="2 3" id="KW-0539">Nucleus</keyword>
<dbReference type="SMART" id="SM00389">
    <property type="entry name" value="HOX"/>
    <property type="match status" value="1"/>
</dbReference>
<evidence type="ECO:0000313" key="6">
    <source>
        <dbReference type="Proteomes" id="UP000694867"/>
    </source>
</evidence>
<dbReference type="AlphaFoldDB" id="A0AAJ7L8A0"/>
<accession>A0AAJ7L8A0</accession>
<gene>
    <name evidence="7" type="primary">LOC108865236</name>
</gene>
<sequence>MPRFRWSQDQLVVLENQFRVSRCIGSELRQTLAARLGAQPSQVANWFLNRRVRERRAHSESRRPALQPLRDRERGVEYREESDSSSSHAESVDTVVRSDPVIAIKHSKRSNVRNALPAAGSHFELHEPSERGSPEDLSNEQFFMEIRSEQGTKQLSQSVGGSENRIMIGHDYRGFEEERVWSNYITDLILDMENDYGSPYIIDENTPPPNQDQRSNSVFLVKRTVDKNAALENILRFLHE</sequence>
<keyword evidence="2 3" id="KW-0371">Homeobox</keyword>
<dbReference type="InterPro" id="IPR009057">
    <property type="entry name" value="Homeodomain-like_sf"/>
</dbReference>
<keyword evidence="2 3" id="KW-0238">DNA-binding</keyword>
<dbReference type="CDD" id="cd00086">
    <property type="entry name" value="homeodomain"/>
    <property type="match status" value="1"/>
</dbReference>
<organism evidence="6 7">
    <name type="scientific">Galendromus occidentalis</name>
    <name type="common">western predatory mite</name>
    <dbReference type="NCBI Taxonomy" id="34638"/>
    <lineage>
        <taxon>Eukaryota</taxon>
        <taxon>Metazoa</taxon>
        <taxon>Ecdysozoa</taxon>
        <taxon>Arthropoda</taxon>
        <taxon>Chelicerata</taxon>
        <taxon>Arachnida</taxon>
        <taxon>Acari</taxon>
        <taxon>Parasitiformes</taxon>
        <taxon>Mesostigmata</taxon>
        <taxon>Gamasina</taxon>
        <taxon>Phytoseioidea</taxon>
        <taxon>Phytoseiidae</taxon>
        <taxon>Typhlodrominae</taxon>
        <taxon>Galendromus</taxon>
    </lineage>
</organism>
<keyword evidence="6" id="KW-1185">Reference proteome</keyword>
<dbReference type="Gene3D" id="1.10.10.60">
    <property type="entry name" value="Homeodomain-like"/>
    <property type="match status" value="1"/>
</dbReference>
<dbReference type="GeneID" id="108865236"/>
<dbReference type="RefSeq" id="XP_018497586.1">
    <property type="nucleotide sequence ID" value="XM_018642070.1"/>
</dbReference>
<feature type="region of interest" description="Disordered" evidence="4">
    <location>
        <begin position="57"/>
        <end position="92"/>
    </location>
</feature>
<dbReference type="GO" id="GO:0005634">
    <property type="term" value="C:nucleus"/>
    <property type="evidence" value="ECO:0007669"/>
    <property type="project" value="UniProtKB-SubCell"/>
</dbReference>
<reference evidence="7" key="1">
    <citation type="submission" date="2025-08" db="UniProtKB">
        <authorList>
            <consortium name="RefSeq"/>
        </authorList>
    </citation>
    <scope>IDENTIFICATION</scope>
</reference>
<feature type="compositionally biased region" description="Basic and acidic residues" evidence="4">
    <location>
        <begin position="57"/>
        <end position="82"/>
    </location>
</feature>
<name>A0AAJ7L8A0_9ACAR</name>
<evidence type="ECO:0000256" key="2">
    <source>
        <dbReference type="PROSITE-ProRule" id="PRU00108"/>
    </source>
</evidence>
<protein>
    <submittedName>
        <fullName evidence="7">Homeobox-leucine zipper protein ATHB-23</fullName>
    </submittedName>
</protein>
<comment type="subcellular location">
    <subcellularLocation>
        <location evidence="1 2 3">Nucleus</location>
    </subcellularLocation>
</comment>
<evidence type="ECO:0000259" key="5">
    <source>
        <dbReference type="PROSITE" id="PS50071"/>
    </source>
</evidence>
<dbReference type="KEGG" id="goe:108865236"/>
<proteinExistence type="predicted"/>